<dbReference type="Pfam" id="PF01432">
    <property type="entry name" value="Peptidase_M3"/>
    <property type="match status" value="1"/>
</dbReference>
<keyword evidence="5 7" id="KW-0862">Zinc</keyword>
<evidence type="ECO:0000256" key="4">
    <source>
        <dbReference type="ARBA" id="ARBA00022801"/>
    </source>
</evidence>
<evidence type="ECO:0000256" key="2">
    <source>
        <dbReference type="ARBA" id="ARBA00022670"/>
    </source>
</evidence>
<dbReference type="OrthoDB" id="534666at2759"/>
<keyword evidence="3 7" id="KW-0479">Metal-binding</keyword>
<evidence type="ECO:0000256" key="3">
    <source>
        <dbReference type="ARBA" id="ARBA00022723"/>
    </source>
</evidence>
<sequence>MLANNWSRVLFGKKILSRRYQHGYIILVPEIGEDSETKDPFTKSDGLPEFNNITIENCRAAIAKQSLEFEAGVKKIEEEISNAGTQDIFRQVFNSLESLGGPLDLTWGLSKTLYLGNSTLMPTSSYIAIHERARQARASKYSNKGIYNAVKDVLQTKTEKTVEQSRILQKFAVEGRLNGLDIEESKKSIVLNEYLNKLSKEKTLFKQKNEVSTKRFSQTVSDQEIVKDFPEYALKATSIDPHFPEKGPWKLTLQPYIYRSVMEYCPDRDIRWNFWQALMSRGSKFGDSELTTSLNVEEIRSLRRDVAGLLGFDTYADMSMQTKMATSVSEVKNTIRTLLEEAYPAQQNEIKNLHQFATSQGFQDGELELWDVDYWRKKQQKYLYVNNETDFKSYFPLKSVVNGLFQFCEKMFDIKIKERPNTTGWHKDVKFYDVFEDHLSAPIAGFYFDPYARHQQKLKIDNTGWMVAIQNKSQITGRIPLSALIFNFDPPQQGRDSCLTFKETKNLFQKFGNNLQHLLTRTKYSEVAGLSNVEWDAVEVCGNVLSHWLHNKTVMDSITSHCETGEKLPNEMFEVLVQSEKHMAGLDLCNEMYLAYLDLELHSTKDYWLDIVKRMWSDYKCFKLHKLDVHPCSFIQIFGDEWGAAYYSHIWSKMIAADIYSAFYEVRDNEHKTLEISKRFRDSFLSLGGSVHPGQIFREFRGRDPSPKALLRSLGLRKK</sequence>
<dbReference type="CDD" id="cd06456">
    <property type="entry name" value="M3A_DCP"/>
    <property type="match status" value="1"/>
</dbReference>
<feature type="domain" description="Peptidase M3A/M3B catalytic" evidence="8">
    <location>
        <begin position="261"/>
        <end position="715"/>
    </location>
</feature>
<dbReference type="Gene3D" id="1.10.1370.10">
    <property type="entry name" value="Neurolysin, domain 3"/>
    <property type="match status" value="1"/>
</dbReference>
<dbReference type="SUPFAM" id="SSF55486">
    <property type="entry name" value="Metalloproteases ('zincins'), catalytic domain"/>
    <property type="match status" value="1"/>
</dbReference>
<reference evidence="9" key="1">
    <citation type="submission" date="2022-01" db="EMBL/GenBank/DDBJ databases">
        <authorList>
            <person name="King R."/>
        </authorList>
    </citation>
    <scope>NUCLEOTIDE SEQUENCE</scope>
</reference>
<comment type="cofactor">
    <cofactor evidence="7">
        <name>Zn(2+)</name>
        <dbReference type="ChEBI" id="CHEBI:29105"/>
    </cofactor>
    <text evidence="7">Binds 1 zinc ion.</text>
</comment>
<dbReference type="Proteomes" id="UP001153636">
    <property type="component" value="Chromosome 6"/>
</dbReference>
<dbReference type="GO" id="GO:0046872">
    <property type="term" value="F:metal ion binding"/>
    <property type="evidence" value="ECO:0007669"/>
    <property type="project" value="UniProtKB-UniRule"/>
</dbReference>
<evidence type="ECO:0000313" key="9">
    <source>
        <dbReference type="EMBL" id="CAH1111492.1"/>
    </source>
</evidence>
<evidence type="ECO:0000259" key="8">
    <source>
        <dbReference type="Pfam" id="PF01432"/>
    </source>
</evidence>
<dbReference type="GO" id="GO:0004222">
    <property type="term" value="F:metalloendopeptidase activity"/>
    <property type="evidence" value="ECO:0007669"/>
    <property type="project" value="InterPro"/>
</dbReference>
<proteinExistence type="inferred from homology"/>
<dbReference type="FunFam" id="1.10.1370.40:FF:000008">
    <property type="entry name" value="Oligopeptidase, putative"/>
    <property type="match status" value="1"/>
</dbReference>
<keyword evidence="10" id="KW-1185">Reference proteome</keyword>
<gene>
    <name evidence="9" type="ORF">PSYICH_LOCUS12174</name>
</gene>
<comment type="similarity">
    <text evidence="1 7">Belongs to the peptidase M3 family.</text>
</comment>
<protein>
    <recommendedName>
        <fullName evidence="8">Peptidase M3A/M3B catalytic domain-containing protein</fullName>
    </recommendedName>
</protein>
<dbReference type="Gene3D" id="3.40.390.10">
    <property type="entry name" value="Collagenase (Catalytic Domain)"/>
    <property type="match status" value="1"/>
</dbReference>
<dbReference type="InterPro" id="IPR034005">
    <property type="entry name" value="M3A_DCP"/>
</dbReference>
<dbReference type="InterPro" id="IPR001567">
    <property type="entry name" value="Pept_M3A_M3B_dom"/>
</dbReference>
<dbReference type="GO" id="GO:0006508">
    <property type="term" value="P:proteolysis"/>
    <property type="evidence" value="ECO:0007669"/>
    <property type="project" value="UniProtKB-KW"/>
</dbReference>
<evidence type="ECO:0000256" key="7">
    <source>
        <dbReference type="RuleBase" id="RU003435"/>
    </source>
</evidence>
<organism evidence="9 10">
    <name type="scientific">Psylliodes chrysocephalus</name>
    <dbReference type="NCBI Taxonomy" id="3402493"/>
    <lineage>
        <taxon>Eukaryota</taxon>
        <taxon>Metazoa</taxon>
        <taxon>Ecdysozoa</taxon>
        <taxon>Arthropoda</taxon>
        <taxon>Hexapoda</taxon>
        <taxon>Insecta</taxon>
        <taxon>Pterygota</taxon>
        <taxon>Neoptera</taxon>
        <taxon>Endopterygota</taxon>
        <taxon>Coleoptera</taxon>
        <taxon>Polyphaga</taxon>
        <taxon>Cucujiformia</taxon>
        <taxon>Chrysomeloidea</taxon>
        <taxon>Chrysomelidae</taxon>
        <taxon>Galerucinae</taxon>
        <taxon>Alticini</taxon>
        <taxon>Psylliodes</taxon>
    </lineage>
</organism>
<dbReference type="InterPro" id="IPR024077">
    <property type="entry name" value="Neurolysin/TOP_dom2"/>
</dbReference>
<accession>A0A9P0CY59</accession>
<dbReference type="InterPro" id="IPR045090">
    <property type="entry name" value="Pept_M3A_M3B"/>
</dbReference>
<dbReference type="AlphaFoldDB" id="A0A9P0CY59"/>
<keyword evidence="6 7" id="KW-0482">Metalloprotease</keyword>
<dbReference type="EMBL" id="OV651818">
    <property type="protein sequence ID" value="CAH1111492.1"/>
    <property type="molecule type" value="Genomic_DNA"/>
</dbReference>
<evidence type="ECO:0000256" key="6">
    <source>
        <dbReference type="ARBA" id="ARBA00023049"/>
    </source>
</evidence>
<evidence type="ECO:0000256" key="5">
    <source>
        <dbReference type="ARBA" id="ARBA00022833"/>
    </source>
</evidence>
<keyword evidence="4 7" id="KW-0378">Hydrolase</keyword>
<evidence type="ECO:0000256" key="1">
    <source>
        <dbReference type="ARBA" id="ARBA00006040"/>
    </source>
</evidence>
<dbReference type="InterPro" id="IPR024079">
    <property type="entry name" value="MetalloPept_cat_dom_sf"/>
</dbReference>
<keyword evidence="2 7" id="KW-0645">Protease</keyword>
<dbReference type="PANTHER" id="PTHR11804">
    <property type="entry name" value="PROTEASE M3 THIMET OLIGOPEPTIDASE-RELATED"/>
    <property type="match status" value="1"/>
</dbReference>
<evidence type="ECO:0000313" key="10">
    <source>
        <dbReference type="Proteomes" id="UP001153636"/>
    </source>
</evidence>
<dbReference type="PANTHER" id="PTHR11804:SF83">
    <property type="entry name" value="LD37516P"/>
    <property type="match status" value="1"/>
</dbReference>
<name>A0A9P0CY59_9CUCU</name>